<dbReference type="InterPro" id="IPR017871">
    <property type="entry name" value="ABC_transporter-like_CS"/>
</dbReference>
<dbReference type="AlphaFoldDB" id="A0A4S3TJK0"/>
<dbReference type="InterPro" id="IPR025302">
    <property type="entry name" value="DrrA1/2-like_C"/>
</dbReference>
<comment type="similarity">
    <text evidence="1">Belongs to the ABC transporter superfamily.</text>
</comment>
<evidence type="ECO:0000256" key="1">
    <source>
        <dbReference type="ARBA" id="ARBA00005417"/>
    </source>
</evidence>
<dbReference type="PROSITE" id="PS00211">
    <property type="entry name" value="ABC_TRANSPORTER_1"/>
    <property type="match status" value="1"/>
</dbReference>
<evidence type="ECO:0000259" key="5">
    <source>
        <dbReference type="PROSITE" id="PS50893"/>
    </source>
</evidence>
<evidence type="ECO:0000256" key="2">
    <source>
        <dbReference type="ARBA" id="ARBA00022448"/>
    </source>
</evidence>
<accession>A0A4S3TJK0</accession>
<dbReference type="PANTHER" id="PTHR42711">
    <property type="entry name" value="ABC TRANSPORTER ATP-BINDING PROTEIN"/>
    <property type="match status" value="1"/>
</dbReference>
<dbReference type="InterPro" id="IPR027417">
    <property type="entry name" value="P-loop_NTPase"/>
</dbReference>
<dbReference type="Proteomes" id="UP000318864">
    <property type="component" value="Unassembled WGS sequence"/>
</dbReference>
<keyword evidence="7" id="KW-1185">Reference proteome</keyword>
<dbReference type="GO" id="GO:0016887">
    <property type="term" value="F:ATP hydrolysis activity"/>
    <property type="evidence" value="ECO:0007669"/>
    <property type="project" value="InterPro"/>
</dbReference>
<feature type="domain" description="ABC transporter" evidence="5">
    <location>
        <begin position="4"/>
        <end position="228"/>
    </location>
</feature>
<proteinExistence type="inferred from homology"/>
<keyword evidence="4 6" id="KW-0067">ATP-binding</keyword>
<dbReference type="CDD" id="cd03230">
    <property type="entry name" value="ABC_DR_subfamily_A"/>
    <property type="match status" value="1"/>
</dbReference>
<dbReference type="GO" id="GO:0005524">
    <property type="term" value="F:ATP binding"/>
    <property type="evidence" value="ECO:0007669"/>
    <property type="project" value="UniProtKB-KW"/>
</dbReference>
<comment type="caution">
    <text evidence="6">The sequence shown here is derived from an EMBL/GenBank/DDBJ whole genome shotgun (WGS) entry which is preliminary data.</text>
</comment>
<protein>
    <submittedName>
        <fullName evidence="6">ABC transporter ATP-binding protein</fullName>
    </submittedName>
</protein>
<evidence type="ECO:0000313" key="6">
    <source>
        <dbReference type="EMBL" id="THE64254.1"/>
    </source>
</evidence>
<dbReference type="Pfam" id="PF00005">
    <property type="entry name" value="ABC_tran"/>
    <property type="match status" value="1"/>
</dbReference>
<dbReference type="SUPFAM" id="SSF52540">
    <property type="entry name" value="P-loop containing nucleoside triphosphate hydrolases"/>
    <property type="match status" value="1"/>
</dbReference>
<sequence length="305" mass="33496">MGVIELDGLTKDYGDVLANDDVSFTVETGEIFGYLGPNGAGKTTTIRTLLGLLEPTSGTATVLGADVHDEGALIDAKQRIGYLPAHLGFNEEVTGADVLDYHASVKGGDRRDELLNIFTPPVERPIREYSSGNKRMLGIIQAFMHDPELVIMDEPTSGLDPLKQEEFNEFVRNECERGKTLFFSSHVLSEVRRVCDRVGILRDGKLVGLEDIETLMDQGGKRVRLRTTDEARTELAALDGVSDVQTFADGIQFIYTGEYNTLLRELATHDVREIDISEPPLEDVFMHYYGSAGAGESNQGVHSDA</sequence>
<dbReference type="InterPro" id="IPR003439">
    <property type="entry name" value="ABC_transporter-like_ATP-bd"/>
</dbReference>
<evidence type="ECO:0000256" key="3">
    <source>
        <dbReference type="ARBA" id="ARBA00022741"/>
    </source>
</evidence>
<dbReference type="InterPro" id="IPR050763">
    <property type="entry name" value="ABC_transporter_ATP-binding"/>
</dbReference>
<keyword evidence="3" id="KW-0547">Nucleotide-binding</keyword>
<dbReference type="RefSeq" id="WP_141465283.1">
    <property type="nucleotide sequence ID" value="NZ_RBZW01000036.1"/>
</dbReference>
<dbReference type="SMART" id="SM00382">
    <property type="entry name" value="AAA"/>
    <property type="match status" value="1"/>
</dbReference>
<evidence type="ECO:0000256" key="4">
    <source>
        <dbReference type="ARBA" id="ARBA00022840"/>
    </source>
</evidence>
<dbReference type="OrthoDB" id="87732at2157"/>
<dbReference type="PROSITE" id="PS50893">
    <property type="entry name" value="ABC_TRANSPORTER_2"/>
    <property type="match status" value="1"/>
</dbReference>
<dbReference type="EMBL" id="RBZW01000036">
    <property type="protein sequence ID" value="THE64254.1"/>
    <property type="molecule type" value="Genomic_DNA"/>
</dbReference>
<evidence type="ECO:0000313" key="7">
    <source>
        <dbReference type="Proteomes" id="UP000318864"/>
    </source>
</evidence>
<dbReference type="InterPro" id="IPR003593">
    <property type="entry name" value="AAA+_ATPase"/>
</dbReference>
<dbReference type="PANTHER" id="PTHR42711:SF5">
    <property type="entry name" value="ABC TRANSPORTER ATP-BINDING PROTEIN NATA"/>
    <property type="match status" value="1"/>
</dbReference>
<gene>
    <name evidence="6" type="ORF">D8Y22_13790</name>
</gene>
<dbReference type="Pfam" id="PF13732">
    <property type="entry name" value="DrrA1-3_C"/>
    <property type="match status" value="1"/>
</dbReference>
<dbReference type="Gene3D" id="3.40.50.300">
    <property type="entry name" value="P-loop containing nucleotide triphosphate hydrolases"/>
    <property type="match status" value="1"/>
</dbReference>
<keyword evidence="2" id="KW-0813">Transport</keyword>
<reference evidence="6 7" key="1">
    <citation type="submission" date="2018-10" db="EMBL/GenBank/DDBJ databases">
        <title>Natronolimnobius sp. XQ-INN 246 isolated from Inner Mongolia Autonomous Region of China.</title>
        <authorList>
            <person name="Xue Q."/>
        </authorList>
    </citation>
    <scope>NUCLEOTIDE SEQUENCE [LARGE SCALE GENOMIC DNA]</scope>
    <source>
        <strain evidence="6 7">XQ-INN 246</strain>
    </source>
</reference>
<organism evidence="6 7">
    <name type="scientific">Salinadaptatus halalkaliphilus</name>
    <dbReference type="NCBI Taxonomy" id="2419781"/>
    <lineage>
        <taxon>Archaea</taxon>
        <taxon>Methanobacteriati</taxon>
        <taxon>Methanobacteriota</taxon>
        <taxon>Stenosarchaea group</taxon>
        <taxon>Halobacteria</taxon>
        <taxon>Halobacteriales</taxon>
        <taxon>Natrialbaceae</taxon>
        <taxon>Salinadaptatus</taxon>
    </lineage>
</organism>
<name>A0A4S3TJK0_9EURY</name>